<gene>
    <name evidence="7" type="ORF">M5K25_018964</name>
</gene>
<feature type="binding site" evidence="5">
    <location>
        <position position="561"/>
    </location>
    <ligand>
        <name>ATP</name>
        <dbReference type="ChEBI" id="CHEBI:30616"/>
    </ligand>
</feature>
<sequence length="846" mass="91579">MKAGIGHPFLRYIRLRRRLTYSPRSSIHLLPLFPLSFDSHDEMTIPPAAAAAVFLALIVVSAEGLGSAATIAVIQSSGTVCGVLAGDGREKIRCARVGLPVLAIAPKLSFEEISGGRDFFCGLSSGGLRIFCWAIKNFSAGLVSTKRIYNGPFPLADLSVGVNQVCALDKNRTRVLCWRGDGSFPASVEGEYRSLTSGRGFSCGIGIDNGVKCWGGRGTEFQNSFGNISMQSIVAGDSHVCGIGLSGFLICKGSNSSGQLNVPSGGAFEFSGLALGLNHSCVIKQPNGTVICWGADAGGVWSYSPENSMGFEFIVAGDDLTCGVITNNFTVMCWNADGINHSSLALPLPQILPGRCVVEQSSCKCGVFPNSESLCSDSGVICKSCGAPFISQSPPAPPSQPASHPPVPESVPIFSKTSKGWLAFCITGSVGGLVAIFSILCCIWSAACRNKKVHNSSKTPQPTSLTAGNIATNSTQSSISIPNPLISPSGSRSRVLRRYISRATSSHRRGPSSFKERAEEFTFDDLATATNNFSVECRIGTGSFGTVYKGMLKNNREVAIKRGELKSSIRNKKFLEKERAFQSELVFLSRLHHKHLVDLVGYCEERDERLLVYEYMKNGALFDHLHSRSGTETGPMDSWRMRIKVLLDAARGIEYLHNYAVPPIIHRDIKSSNILLDGDWVARVSDFGLSLMGPEAEEAHPSMMAAGTMGYIDPEYYGGIQQLTTKSDVYGFGVVMLEMLTGRRAIFREEEEESGEPVSVVEYAAPIIDDGETWRVLDRRMPRPELREAEAVELVAYTAVHCVSMKGKDRPTITDVVMNLESALALCDTRKEDSWSSSNMSFSSRD</sequence>
<dbReference type="PROSITE" id="PS50011">
    <property type="entry name" value="PROTEIN_KINASE_DOM"/>
    <property type="match status" value="1"/>
</dbReference>
<evidence type="ECO:0000256" key="1">
    <source>
        <dbReference type="ARBA" id="ARBA00022679"/>
    </source>
</evidence>
<dbReference type="FunFam" id="3.30.200.20:FF:000178">
    <property type="entry name" value="serine/threonine-protein kinase PBS1-like"/>
    <property type="match status" value="1"/>
</dbReference>
<keyword evidence="2 5" id="KW-0547">Nucleotide-binding</keyword>
<dbReference type="PANTHER" id="PTHR46146">
    <property type="entry name" value="SERINE/THREONINE-PROTEIN KINASE-LIKE PROTEIN CCR4"/>
    <property type="match status" value="1"/>
</dbReference>
<dbReference type="Gene3D" id="1.10.510.10">
    <property type="entry name" value="Transferase(Phosphotransferase) domain 1"/>
    <property type="match status" value="1"/>
</dbReference>
<dbReference type="PANTHER" id="PTHR46146:SF3">
    <property type="entry name" value="SERINE_THREONINE-PROTEIN KINASE-LIKE PROTEIN CCR3-RELATED"/>
    <property type="match status" value="1"/>
</dbReference>
<feature type="domain" description="Protein kinase" evidence="6">
    <location>
        <begin position="533"/>
        <end position="824"/>
    </location>
</feature>
<accession>A0ABD0UDS5</accession>
<dbReference type="InterPro" id="IPR009091">
    <property type="entry name" value="RCC1/BLIP-II"/>
</dbReference>
<name>A0ABD0UDS5_DENTH</name>
<dbReference type="Gene3D" id="2.130.10.30">
    <property type="entry name" value="Regulator of chromosome condensation 1/beta-lactamase-inhibitor protein II"/>
    <property type="match status" value="2"/>
</dbReference>
<keyword evidence="1" id="KW-0808">Transferase</keyword>
<keyword evidence="3" id="KW-0418">Kinase</keyword>
<dbReference type="GO" id="GO:0005524">
    <property type="term" value="F:ATP binding"/>
    <property type="evidence" value="ECO:0007669"/>
    <property type="project" value="UniProtKB-UniRule"/>
</dbReference>
<reference evidence="7 8" key="1">
    <citation type="journal article" date="2024" name="Plant Biotechnol. J.">
        <title>Dendrobium thyrsiflorum genome and its molecular insights into genes involved in important horticultural traits.</title>
        <authorList>
            <person name="Chen B."/>
            <person name="Wang J.Y."/>
            <person name="Zheng P.J."/>
            <person name="Li K.L."/>
            <person name="Liang Y.M."/>
            <person name="Chen X.F."/>
            <person name="Zhang C."/>
            <person name="Zhao X."/>
            <person name="He X."/>
            <person name="Zhang G.Q."/>
            <person name="Liu Z.J."/>
            <person name="Xu Q."/>
        </authorList>
    </citation>
    <scope>NUCLEOTIDE SEQUENCE [LARGE SCALE GENOMIC DNA]</scope>
    <source>
        <strain evidence="7">GZMU011</strain>
    </source>
</reference>
<evidence type="ECO:0000259" key="6">
    <source>
        <dbReference type="PROSITE" id="PS50011"/>
    </source>
</evidence>
<evidence type="ECO:0000313" key="7">
    <source>
        <dbReference type="EMBL" id="KAL0910868.1"/>
    </source>
</evidence>
<dbReference type="SUPFAM" id="SSF50985">
    <property type="entry name" value="RCC1/BLIP-II"/>
    <property type="match status" value="1"/>
</dbReference>
<dbReference type="EMBL" id="JANQDX010000015">
    <property type="protein sequence ID" value="KAL0910868.1"/>
    <property type="molecule type" value="Genomic_DNA"/>
</dbReference>
<evidence type="ECO:0000256" key="2">
    <source>
        <dbReference type="ARBA" id="ARBA00022741"/>
    </source>
</evidence>
<protein>
    <recommendedName>
        <fullName evidence="6">Protein kinase domain-containing protein</fullName>
    </recommendedName>
</protein>
<organism evidence="7 8">
    <name type="scientific">Dendrobium thyrsiflorum</name>
    <name type="common">Pinecone-like raceme dendrobium</name>
    <name type="synonym">Orchid</name>
    <dbReference type="NCBI Taxonomy" id="117978"/>
    <lineage>
        <taxon>Eukaryota</taxon>
        <taxon>Viridiplantae</taxon>
        <taxon>Streptophyta</taxon>
        <taxon>Embryophyta</taxon>
        <taxon>Tracheophyta</taxon>
        <taxon>Spermatophyta</taxon>
        <taxon>Magnoliopsida</taxon>
        <taxon>Liliopsida</taxon>
        <taxon>Asparagales</taxon>
        <taxon>Orchidaceae</taxon>
        <taxon>Epidendroideae</taxon>
        <taxon>Malaxideae</taxon>
        <taxon>Dendrobiinae</taxon>
        <taxon>Dendrobium</taxon>
    </lineage>
</organism>
<dbReference type="SMART" id="SM00220">
    <property type="entry name" value="S_TKc"/>
    <property type="match status" value="1"/>
</dbReference>
<dbReference type="InterPro" id="IPR011009">
    <property type="entry name" value="Kinase-like_dom_sf"/>
</dbReference>
<keyword evidence="4 5" id="KW-0067">ATP-binding</keyword>
<evidence type="ECO:0000256" key="4">
    <source>
        <dbReference type="ARBA" id="ARBA00022840"/>
    </source>
</evidence>
<dbReference type="Pfam" id="PF00069">
    <property type="entry name" value="Pkinase"/>
    <property type="match status" value="1"/>
</dbReference>
<dbReference type="AlphaFoldDB" id="A0ABD0UDS5"/>
<dbReference type="InterPro" id="IPR017441">
    <property type="entry name" value="Protein_kinase_ATP_BS"/>
</dbReference>
<dbReference type="Proteomes" id="UP001552299">
    <property type="component" value="Unassembled WGS sequence"/>
</dbReference>
<dbReference type="PROSITE" id="PS00108">
    <property type="entry name" value="PROTEIN_KINASE_ST"/>
    <property type="match status" value="1"/>
</dbReference>
<keyword evidence="8" id="KW-1185">Reference proteome</keyword>
<dbReference type="Gene3D" id="3.30.200.20">
    <property type="entry name" value="Phosphorylase Kinase, domain 1"/>
    <property type="match status" value="1"/>
</dbReference>
<proteinExistence type="predicted"/>
<dbReference type="GO" id="GO:0016301">
    <property type="term" value="F:kinase activity"/>
    <property type="evidence" value="ECO:0007669"/>
    <property type="project" value="UniProtKB-KW"/>
</dbReference>
<dbReference type="InterPro" id="IPR008271">
    <property type="entry name" value="Ser/Thr_kinase_AS"/>
</dbReference>
<evidence type="ECO:0000256" key="5">
    <source>
        <dbReference type="PROSITE-ProRule" id="PRU10141"/>
    </source>
</evidence>
<dbReference type="SUPFAM" id="SSF56112">
    <property type="entry name" value="Protein kinase-like (PK-like)"/>
    <property type="match status" value="1"/>
</dbReference>
<dbReference type="CDD" id="cd14066">
    <property type="entry name" value="STKc_IRAK"/>
    <property type="match status" value="1"/>
</dbReference>
<comment type="caution">
    <text evidence="7">The sequence shown here is derived from an EMBL/GenBank/DDBJ whole genome shotgun (WGS) entry which is preliminary data.</text>
</comment>
<evidence type="ECO:0000313" key="8">
    <source>
        <dbReference type="Proteomes" id="UP001552299"/>
    </source>
</evidence>
<dbReference type="InterPro" id="IPR000719">
    <property type="entry name" value="Prot_kinase_dom"/>
</dbReference>
<evidence type="ECO:0000256" key="3">
    <source>
        <dbReference type="ARBA" id="ARBA00022777"/>
    </source>
</evidence>
<dbReference type="PROSITE" id="PS00107">
    <property type="entry name" value="PROTEIN_KINASE_ATP"/>
    <property type="match status" value="1"/>
</dbReference>